<dbReference type="PROSITE" id="PS50828">
    <property type="entry name" value="SMR"/>
    <property type="match status" value="1"/>
</dbReference>
<feature type="compositionally biased region" description="Basic and acidic residues" evidence="1">
    <location>
        <begin position="61"/>
        <end position="75"/>
    </location>
</feature>
<dbReference type="Pfam" id="PF01713">
    <property type="entry name" value="Smr"/>
    <property type="match status" value="1"/>
</dbReference>
<evidence type="ECO:0000313" key="3">
    <source>
        <dbReference type="EMBL" id="GAG45424.1"/>
    </source>
</evidence>
<protein>
    <recommendedName>
        <fullName evidence="2">Smr domain-containing protein</fullName>
    </recommendedName>
</protein>
<organism evidence="3">
    <name type="scientific">marine sediment metagenome</name>
    <dbReference type="NCBI Taxonomy" id="412755"/>
    <lineage>
        <taxon>unclassified sequences</taxon>
        <taxon>metagenomes</taxon>
        <taxon>ecological metagenomes</taxon>
    </lineage>
</organism>
<gene>
    <name evidence="3" type="ORF">S01H1_74879</name>
</gene>
<evidence type="ECO:0000256" key="1">
    <source>
        <dbReference type="SAM" id="MobiDB-lite"/>
    </source>
</evidence>
<name>X0XQF7_9ZZZZ</name>
<accession>X0XQF7</accession>
<dbReference type="SMART" id="SM00463">
    <property type="entry name" value="SMR"/>
    <property type="match status" value="1"/>
</dbReference>
<comment type="caution">
    <text evidence="3">The sequence shown here is derived from an EMBL/GenBank/DDBJ whole genome shotgun (WGS) entry which is preliminary data.</text>
</comment>
<dbReference type="InterPro" id="IPR002625">
    <property type="entry name" value="Smr_dom"/>
</dbReference>
<dbReference type="InterPro" id="IPR036063">
    <property type="entry name" value="Smr_dom_sf"/>
</dbReference>
<feature type="region of interest" description="Disordered" evidence="1">
    <location>
        <begin position="1"/>
        <end position="75"/>
    </location>
</feature>
<dbReference type="PANTHER" id="PTHR35562:SF2">
    <property type="entry name" value="DNA ENDONUCLEASE SMRA-RELATED"/>
    <property type="match status" value="1"/>
</dbReference>
<sequence>RPLKKRRPASPAGPPSATPDDKTEPAAPVKTRPVRRATPGQAEKRQAPPAPELRHGSASGMDRRQAERFKRGKMSIEGRLDLHGMTRAAAHGALRHFILGAAAADKRCVLVITGKGRASPQGGVLREEVPRWLNEPGMRDKVLSFDYAQQPDGGTGALYVLLKRRRPGKG</sequence>
<dbReference type="Gene3D" id="3.30.1370.110">
    <property type="match status" value="1"/>
</dbReference>
<feature type="non-terminal residue" evidence="3">
    <location>
        <position position="1"/>
    </location>
</feature>
<feature type="domain" description="Smr" evidence="2">
    <location>
        <begin position="80"/>
        <end position="163"/>
    </location>
</feature>
<reference evidence="3" key="1">
    <citation type="journal article" date="2014" name="Front. Microbiol.">
        <title>High frequency of phylogenetically diverse reductive dehalogenase-homologous genes in deep subseafloor sedimentary metagenomes.</title>
        <authorList>
            <person name="Kawai M."/>
            <person name="Futagami T."/>
            <person name="Toyoda A."/>
            <person name="Takaki Y."/>
            <person name="Nishi S."/>
            <person name="Hori S."/>
            <person name="Arai W."/>
            <person name="Tsubouchi T."/>
            <person name="Morono Y."/>
            <person name="Uchiyama I."/>
            <person name="Ito T."/>
            <person name="Fujiyama A."/>
            <person name="Inagaki F."/>
            <person name="Takami H."/>
        </authorList>
    </citation>
    <scope>NUCLEOTIDE SEQUENCE</scope>
    <source>
        <strain evidence="3">Expedition CK06-06</strain>
    </source>
</reference>
<dbReference type="EMBL" id="BARS01050122">
    <property type="protein sequence ID" value="GAG45424.1"/>
    <property type="molecule type" value="Genomic_DNA"/>
</dbReference>
<proteinExistence type="predicted"/>
<evidence type="ECO:0000259" key="2">
    <source>
        <dbReference type="PROSITE" id="PS50828"/>
    </source>
</evidence>
<dbReference type="AlphaFoldDB" id="X0XQF7"/>
<dbReference type="PANTHER" id="PTHR35562">
    <property type="entry name" value="DNA ENDONUCLEASE SMRA-RELATED"/>
    <property type="match status" value="1"/>
</dbReference>
<dbReference type="SUPFAM" id="SSF160443">
    <property type="entry name" value="SMR domain-like"/>
    <property type="match status" value="1"/>
</dbReference>